<dbReference type="GO" id="GO:0000156">
    <property type="term" value="F:phosphorelay response regulator activity"/>
    <property type="evidence" value="ECO:0007669"/>
    <property type="project" value="TreeGrafter"/>
</dbReference>
<keyword evidence="2" id="KW-0902">Two-component regulatory system</keyword>
<dbReference type="PANTHER" id="PTHR48111">
    <property type="entry name" value="REGULATOR OF RPOS"/>
    <property type="match status" value="1"/>
</dbReference>
<dbReference type="EMBL" id="CP013244">
    <property type="protein sequence ID" value="ANP44980.1"/>
    <property type="molecule type" value="Genomic_DNA"/>
</dbReference>
<dbReference type="Pfam" id="PF00486">
    <property type="entry name" value="Trans_reg_C"/>
    <property type="match status" value="1"/>
</dbReference>
<dbReference type="Proteomes" id="UP000092498">
    <property type="component" value="Chromosome"/>
</dbReference>
<dbReference type="PROSITE" id="PS51755">
    <property type="entry name" value="OMPR_PHOB"/>
    <property type="match status" value="1"/>
</dbReference>
<accession>A0A1B1AEK1</accession>
<dbReference type="SUPFAM" id="SSF46894">
    <property type="entry name" value="C-terminal effector domain of the bipartite response regulators"/>
    <property type="match status" value="1"/>
</dbReference>
<evidence type="ECO:0000313" key="11">
    <source>
        <dbReference type="Proteomes" id="UP000092498"/>
    </source>
</evidence>
<dbReference type="InterPro" id="IPR011006">
    <property type="entry name" value="CheY-like_superfamily"/>
</dbReference>
<feature type="modified residue" description="4-aspartylphosphate" evidence="6">
    <location>
        <position position="51"/>
    </location>
</feature>
<evidence type="ECO:0000313" key="10">
    <source>
        <dbReference type="EMBL" id="ANP44980.1"/>
    </source>
</evidence>
<dbReference type="GO" id="GO:0005829">
    <property type="term" value="C:cytosol"/>
    <property type="evidence" value="ECO:0007669"/>
    <property type="project" value="TreeGrafter"/>
</dbReference>
<protein>
    <submittedName>
        <fullName evidence="10">Two-component system response regulator</fullName>
    </submittedName>
</protein>
<dbReference type="SUPFAM" id="SSF52172">
    <property type="entry name" value="CheY-like"/>
    <property type="match status" value="1"/>
</dbReference>
<sequence length="219" mass="23573">MRALLVEDDGDIAEDVARALTGAGYLVEHATDGESAWFLGDTEDFAVVVLDLGLPRLDGLSVLKRWRAAGRTFPVLILSARSAWTEKVDGIDAGADDYLAKPFEIGELLARVRALVRRAGGHATPLVTIGRLTLDTTRMSVSVDGAPQKISTLEYRLLDYLAHQNGRTVSAGELAEHLHGAEGAADANAIEALIARLRRKIGRDVIETRRGFGYLLSGA</sequence>
<dbReference type="AlphaFoldDB" id="A0A1B1AEK1"/>
<keyword evidence="1 6" id="KW-0597">Phosphoprotein</keyword>
<dbReference type="GO" id="GO:0032993">
    <property type="term" value="C:protein-DNA complex"/>
    <property type="evidence" value="ECO:0007669"/>
    <property type="project" value="TreeGrafter"/>
</dbReference>
<dbReference type="InterPro" id="IPR001789">
    <property type="entry name" value="Sig_transdc_resp-reg_receiver"/>
</dbReference>
<keyword evidence="4 7" id="KW-0238">DNA-binding</keyword>
<dbReference type="RefSeq" id="WP_066767699.1">
    <property type="nucleotide sequence ID" value="NZ_CP013244.1"/>
</dbReference>
<name>A0A1B1AEK1_9PROT</name>
<feature type="domain" description="OmpR/PhoB-type" evidence="9">
    <location>
        <begin position="124"/>
        <end position="218"/>
    </location>
</feature>
<dbReference type="InterPro" id="IPR001867">
    <property type="entry name" value="OmpR/PhoB-type_DNA-bd"/>
</dbReference>
<evidence type="ECO:0000259" key="8">
    <source>
        <dbReference type="PROSITE" id="PS50110"/>
    </source>
</evidence>
<dbReference type="FunCoup" id="A0A1B1AEK1">
    <property type="interactions" value="226"/>
</dbReference>
<dbReference type="GO" id="GO:0006355">
    <property type="term" value="P:regulation of DNA-templated transcription"/>
    <property type="evidence" value="ECO:0007669"/>
    <property type="project" value="InterPro"/>
</dbReference>
<keyword evidence="11" id="KW-1185">Reference proteome</keyword>
<gene>
    <name evidence="10" type="ORF">ATE48_03100</name>
</gene>
<evidence type="ECO:0000256" key="5">
    <source>
        <dbReference type="ARBA" id="ARBA00023163"/>
    </source>
</evidence>
<dbReference type="InterPro" id="IPR039420">
    <property type="entry name" value="WalR-like"/>
</dbReference>
<evidence type="ECO:0000256" key="7">
    <source>
        <dbReference type="PROSITE-ProRule" id="PRU01091"/>
    </source>
</evidence>
<dbReference type="Pfam" id="PF00072">
    <property type="entry name" value="Response_reg"/>
    <property type="match status" value="1"/>
</dbReference>
<evidence type="ECO:0000256" key="2">
    <source>
        <dbReference type="ARBA" id="ARBA00023012"/>
    </source>
</evidence>
<evidence type="ECO:0000256" key="1">
    <source>
        <dbReference type="ARBA" id="ARBA00022553"/>
    </source>
</evidence>
<proteinExistence type="predicted"/>
<dbReference type="PANTHER" id="PTHR48111:SF37">
    <property type="entry name" value="RESPONSE REGULATOR PROTEIN CARR"/>
    <property type="match status" value="1"/>
</dbReference>
<dbReference type="PROSITE" id="PS50110">
    <property type="entry name" value="RESPONSE_REGULATORY"/>
    <property type="match status" value="1"/>
</dbReference>
<reference evidence="10 11" key="1">
    <citation type="submission" date="2015-11" db="EMBL/GenBank/DDBJ databases">
        <title>Whole-Genome Sequence of Candidatus Oderbacter manganicum from the National Park Lower Oder Valley, Germany.</title>
        <authorList>
            <person name="Braun B."/>
            <person name="Liere K."/>
            <person name="Szewzyk U."/>
        </authorList>
    </citation>
    <scope>NUCLEOTIDE SEQUENCE [LARGE SCALE GENOMIC DNA]</scope>
    <source>
        <strain evidence="10 11">OTSz_A_272</strain>
    </source>
</reference>
<organism evidence="10 11">
    <name type="scientific">Candidatus Viadribacter manganicus</name>
    <dbReference type="NCBI Taxonomy" id="1759059"/>
    <lineage>
        <taxon>Bacteria</taxon>
        <taxon>Pseudomonadati</taxon>
        <taxon>Pseudomonadota</taxon>
        <taxon>Alphaproteobacteria</taxon>
        <taxon>Hyphomonadales</taxon>
        <taxon>Hyphomonadaceae</taxon>
        <taxon>Candidatus Viadribacter</taxon>
    </lineage>
</organism>
<dbReference type="CDD" id="cd19934">
    <property type="entry name" value="REC_OmpR_EcPhoP-like"/>
    <property type="match status" value="1"/>
</dbReference>
<dbReference type="Gene3D" id="3.40.50.2300">
    <property type="match status" value="1"/>
</dbReference>
<feature type="domain" description="Response regulatory" evidence="8">
    <location>
        <begin position="2"/>
        <end position="116"/>
    </location>
</feature>
<evidence type="ECO:0000256" key="4">
    <source>
        <dbReference type="ARBA" id="ARBA00023125"/>
    </source>
</evidence>
<feature type="DNA-binding region" description="OmpR/PhoB-type" evidence="7">
    <location>
        <begin position="124"/>
        <end position="218"/>
    </location>
</feature>
<dbReference type="KEGG" id="cbot:ATE48_03100"/>
<dbReference type="STRING" id="1759059.ATE48_03100"/>
<keyword evidence="3" id="KW-0805">Transcription regulation</keyword>
<dbReference type="InterPro" id="IPR016032">
    <property type="entry name" value="Sig_transdc_resp-reg_C-effctor"/>
</dbReference>
<dbReference type="Gene3D" id="6.10.250.690">
    <property type="match status" value="1"/>
</dbReference>
<evidence type="ECO:0000256" key="3">
    <source>
        <dbReference type="ARBA" id="ARBA00023015"/>
    </source>
</evidence>
<dbReference type="SMART" id="SM00862">
    <property type="entry name" value="Trans_reg_C"/>
    <property type="match status" value="1"/>
</dbReference>
<keyword evidence="5" id="KW-0804">Transcription</keyword>
<dbReference type="FunFam" id="3.40.50.2300:FF:000002">
    <property type="entry name" value="DNA-binding response regulator PhoP"/>
    <property type="match status" value="1"/>
</dbReference>
<dbReference type="InterPro" id="IPR036388">
    <property type="entry name" value="WH-like_DNA-bd_sf"/>
</dbReference>
<dbReference type="SMART" id="SM00448">
    <property type="entry name" value="REC"/>
    <property type="match status" value="1"/>
</dbReference>
<dbReference type="InParanoid" id="A0A1B1AEK1"/>
<dbReference type="Gene3D" id="1.10.10.10">
    <property type="entry name" value="Winged helix-like DNA-binding domain superfamily/Winged helix DNA-binding domain"/>
    <property type="match status" value="1"/>
</dbReference>
<dbReference type="CDD" id="cd00383">
    <property type="entry name" value="trans_reg_C"/>
    <property type="match status" value="1"/>
</dbReference>
<evidence type="ECO:0000259" key="9">
    <source>
        <dbReference type="PROSITE" id="PS51755"/>
    </source>
</evidence>
<dbReference type="GO" id="GO:0000976">
    <property type="term" value="F:transcription cis-regulatory region binding"/>
    <property type="evidence" value="ECO:0007669"/>
    <property type="project" value="TreeGrafter"/>
</dbReference>
<evidence type="ECO:0000256" key="6">
    <source>
        <dbReference type="PROSITE-ProRule" id="PRU00169"/>
    </source>
</evidence>
<dbReference type="OrthoDB" id="9802426at2"/>